<organism evidence="9 10">
    <name type="scientific">Acetonema longum DSM 6540</name>
    <dbReference type="NCBI Taxonomy" id="1009370"/>
    <lineage>
        <taxon>Bacteria</taxon>
        <taxon>Bacillati</taxon>
        <taxon>Bacillota</taxon>
        <taxon>Negativicutes</taxon>
        <taxon>Acetonemataceae</taxon>
        <taxon>Acetonema</taxon>
    </lineage>
</organism>
<evidence type="ECO:0000256" key="6">
    <source>
        <dbReference type="ARBA" id="ARBA00047561"/>
    </source>
</evidence>
<dbReference type="eggNOG" id="COG1648">
    <property type="taxonomic scope" value="Bacteria"/>
</dbReference>
<dbReference type="STRING" id="1009370.ALO_10609"/>
<dbReference type="AlphaFoldDB" id="F7NJ80"/>
<dbReference type="SUPFAM" id="SSF51735">
    <property type="entry name" value="NAD(P)-binding Rossmann-fold domains"/>
    <property type="match status" value="1"/>
</dbReference>
<comment type="caution">
    <text evidence="9">The sequence shown here is derived from an EMBL/GenBank/DDBJ whole genome shotgun (WGS) entry which is preliminary data.</text>
</comment>
<proteinExistence type="predicted"/>
<dbReference type="InterPro" id="IPR042518">
    <property type="entry name" value="SirC_C"/>
</dbReference>
<dbReference type="InterPro" id="IPR006367">
    <property type="entry name" value="Sirohaem_synthase_N"/>
</dbReference>
<dbReference type="RefSeq" id="WP_004095311.1">
    <property type="nucleotide sequence ID" value="NZ_AFGF01000084.1"/>
</dbReference>
<evidence type="ECO:0000256" key="5">
    <source>
        <dbReference type="ARBA" id="ARBA00023244"/>
    </source>
</evidence>
<dbReference type="InterPro" id="IPR019478">
    <property type="entry name" value="Sirohaem_synthase_dimer_dom"/>
</dbReference>
<evidence type="ECO:0000259" key="7">
    <source>
        <dbReference type="Pfam" id="PF10414"/>
    </source>
</evidence>
<dbReference type="InterPro" id="IPR036291">
    <property type="entry name" value="NAD(P)-bd_dom_sf"/>
</dbReference>
<dbReference type="EC" id="1.3.1.76" evidence="2"/>
<sequence>MTERMGYYPINLQIAGRQCAVIGGGTVAARKVKSLLAADAIVTVVSPELTATLDRMAQQGRIRWARREFQAGDTQDYFLVICATDNSDANQAVYREARQNGVLVNVVDVPELCDFTIPAQVTRGDLLLTVSTGGKSPMLARRLREELESLYGPEYGQYLELVAEIRRDIRQRMGAGRDREVFWRESLNSEILLLLRQGRLEDAKEKIIHAAGSIGTES</sequence>
<dbReference type="SUPFAM" id="SSF75615">
    <property type="entry name" value="Siroheme synthase middle domains-like"/>
    <property type="match status" value="1"/>
</dbReference>
<evidence type="ECO:0000256" key="1">
    <source>
        <dbReference type="ARBA" id="ARBA00005010"/>
    </source>
</evidence>
<name>F7NJ80_9FIRM</name>
<comment type="catalytic activity">
    <reaction evidence="6">
        <text>precorrin-2 + NAD(+) = sirohydrochlorin + NADH + 2 H(+)</text>
        <dbReference type="Rhea" id="RHEA:15613"/>
        <dbReference type="ChEBI" id="CHEBI:15378"/>
        <dbReference type="ChEBI" id="CHEBI:57540"/>
        <dbReference type="ChEBI" id="CHEBI:57945"/>
        <dbReference type="ChEBI" id="CHEBI:58351"/>
        <dbReference type="ChEBI" id="CHEBI:58827"/>
        <dbReference type="EC" id="1.3.1.76"/>
    </reaction>
</comment>
<feature type="domain" description="Sirohaem synthase dimerisation" evidence="7">
    <location>
        <begin position="155"/>
        <end position="207"/>
    </location>
</feature>
<evidence type="ECO:0000259" key="8">
    <source>
        <dbReference type="Pfam" id="PF14824"/>
    </source>
</evidence>
<dbReference type="GO" id="GO:0004325">
    <property type="term" value="F:ferrochelatase activity"/>
    <property type="evidence" value="ECO:0007669"/>
    <property type="project" value="InterPro"/>
</dbReference>
<evidence type="ECO:0000313" key="9">
    <source>
        <dbReference type="EMBL" id="EGO63907.1"/>
    </source>
</evidence>
<keyword evidence="10" id="KW-1185">Reference proteome</keyword>
<dbReference type="Gene3D" id="3.40.50.720">
    <property type="entry name" value="NAD(P)-binding Rossmann-like Domain"/>
    <property type="match status" value="1"/>
</dbReference>
<reference evidence="9 10" key="1">
    <citation type="journal article" date="2011" name="EMBO J.">
        <title>Structural diversity of bacterial flagellar motors.</title>
        <authorList>
            <person name="Chen S."/>
            <person name="Beeby M."/>
            <person name="Murphy G.E."/>
            <person name="Leadbetter J.R."/>
            <person name="Hendrixson D.R."/>
            <person name="Briegel A."/>
            <person name="Li Z."/>
            <person name="Shi J."/>
            <person name="Tocheva E.I."/>
            <person name="Muller A."/>
            <person name="Dobro M.J."/>
            <person name="Jensen G.J."/>
        </authorList>
    </citation>
    <scope>NUCLEOTIDE SEQUENCE [LARGE SCALE GENOMIC DNA]</scope>
    <source>
        <strain evidence="9 10">DSM 6540</strain>
    </source>
</reference>
<keyword evidence="4" id="KW-0520">NAD</keyword>
<comment type="pathway">
    <text evidence="1">Porphyrin-containing compound metabolism; siroheme biosynthesis; sirohydrochlorin from precorrin-2: step 1/1.</text>
</comment>
<dbReference type="GO" id="GO:0019354">
    <property type="term" value="P:siroheme biosynthetic process"/>
    <property type="evidence" value="ECO:0007669"/>
    <property type="project" value="UniProtKB-UniPathway"/>
</dbReference>
<keyword evidence="5" id="KW-0627">Porphyrin biosynthesis</keyword>
<evidence type="ECO:0000313" key="10">
    <source>
        <dbReference type="Proteomes" id="UP000003240"/>
    </source>
</evidence>
<dbReference type="EMBL" id="AFGF01000084">
    <property type="protein sequence ID" value="EGO63907.1"/>
    <property type="molecule type" value="Genomic_DNA"/>
</dbReference>
<gene>
    <name evidence="9" type="ORF">ALO_10609</name>
</gene>
<accession>F7NJ80</accession>
<dbReference type="PANTHER" id="PTHR35330:SF1">
    <property type="entry name" value="SIROHEME BIOSYNTHESIS PROTEIN MET8"/>
    <property type="match status" value="1"/>
</dbReference>
<keyword evidence="3" id="KW-0560">Oxidoreductase</keyword>
<dbReference type="PANTHER" id="PTHR35330">
    <property type="entry name" value="SIROHEME BIOSYNTHESIS PROTEIN MET8"/>
    <property type="match status" value="1"/>
</dbReference>
<dbReference type="Proteomes" id="UP000003240">
    <property type="component" value="Unassembled WGS sequence"/>
</dbReference>
<dbReference type="GO" id="GO:0043115">
    <property type="term" value="F:precorrin-2 dehydrogenase activity"/>
    <property type="evidence" value="ECO:0007669"/>
    <property type="project" value="UniProtKB-EC"/>
</dbReference>
<dbReference type="NCBIfam" id="TIGR01470">
    <property type="entry name" value="cysG_Nterm"/>
    <property type="match status" value="1"/>
</dbReference>
<dbReference type="Pfam" id="PF10414">
    <property type="entry name" value="CysG_dimeriser"/>
    <property type="match status" value="1"/>
</dbReference>
<dbReference type="Gene3D" id="1.10.8.610">
    <property type="entry name" value="SirC, precorrin-2 dehydrogenase, C-terminal helical domain-like"/>
    <property type="match status" value="1"/>
</dbReference>
<feature type="domain" description="Siroheme synthase central" evidence="8">
    <location>
        <begin position="123"/>
        <end position="149"/>
    </location>
</feature>
<dbReference type="InterPro" id="IPR028281">
    <property type="entry name" value="Sirohaem_synthase_central"/>
</dbReference>
<evidence type="ECO:0000256" key="3">
    <source>
        <dbReference type="ARBA" id="ARBA00023002"/>
    </source>
</evidence>
<protein>
    <recommendedName>
        <fullName evidence="2">precorrin-2 dehydrogenase</fullName>
        <ecNumber evidence="2">1.3.1.76</ecNumber>
    </recommendedName>
</protein>
<dbReference type="UniPathway" id="UPA00262">
    <property type="reaction ID" value="UER00222"/>
</dbReference>
<dbReference type="InterPro" id="IPR028161">
    <property type="entry name" value="Met8-like"/>
</dbReference>
<dbReference type="Pfam" id="PF13241">
    <property type="entry name" value="NAD_binding_7"/>
    <property type="match status" value="1"/>
</dbReference>
<dbReference type="Pfam" id="PF14824">
    <property type="entry name" value="Sirohm_synth_M"/>
    <property type="match status" value="1"/>
</dbReference>
<evidence type="ECO:0000256" key="4">
    <source>
        <dbReference type="ARBA" id="ARBA00023027"/>
    </source>
</evidence>
<evidence type="ECO:0000256" key="2">
    <source>
        <dbReference type="ARBA" id="ARBA00012400"/>
    </source>
</evidence>